<reference evidence="2" key="3">
    <citation type="submission" date="2022-01" db="UniProtKB">
        <authorList>
            <consortium name="EnsemblPlants"/>
        </authorList>
    </citation>
    <scope>IDENTIFICATION</scope>
    <source>
        <strain evidence="2">subsp. vulgare</strain>
    </source>
</reference>
<evidence type="ECO:0000313" key="3">
    <source>
        <dbReference type="Proteomes" id="UP000011116"/>
    </source>
</evidence>
<dbReference type="GO" id="GO:0004523">
    <property type="term" value="F:RNA-DNA hybrid ribonuclease activity"/>
    <property type="evidence" value="ECO:0007669"/>
    <property type="project" value="InterPro"/>
</dbReference>
<evidence type="ECO:0000313" key="2">
    <source>
        <dbReference type="EnsemblPlants" id="HORVU.MOREX.r3.5HG0516130.1.CDS1"/>
    </source>
</evidence>
<reference evidence="3" key="1">
    <citation type="journal article" date="2012" name="Nature">
        <title>A physical, genetic and functional sequence assembly of the barley genome.</title>
        <authorList>
            <consortium name="The International Barley Genome Sequencing Consortium"/>
            <person name="Mayer K.F."/>
            <person name="Waugh R."/>
            <person name="Brown J.W."/>
            <person name="Schulman A."/>
            <person name="Langridge P."/>
            <person name="Platzer M."/>
            <person name="Fincher G.B."/>
            <person name="Muehlbauer G.J."/>
            <person name="Sato K."/>
            <person name="Close T.J."/>
            <person name="Wise R.P."/>
            <person name="Stein N."/>
        </authorList>
    </citation>
    <scope>NUCLEOTIDE SEQUENCE [LARGE SCALE GENOMIC DNA]</scope>
    <source>
        <strain evidence="3">cv. Morex</strain>
    </source>
</reference>
<proteinExistence type="predicted"/>
<reference evidence="2" key="2">
    <citation type="submission" date="2020-10" db="EMBL/GenBank/DDBJ databases">
        <authorList>
            <person name="Scholz U."/>
            <person name="Mascher M."/>
            <person name="Fiebig A."/>
        </authorList>
    </citation>
    <scope>NUCLEOTIDE SEQUENCE [LARGE SCALE GENOMIC DNA]</scope>
    <source>
        <strain evidence="2">cv. Morex</strain>
    </source>
</reference>
<accession>A0A8I6Y6N3</accession>
<protein>
    <recommendedName>
        <fullName evidence="1">RNase H type-1 domain-containing protein</fullName>
    </recommendedName>
</protein>
<dbReference type="EnsemblPlants" id="HORVU.MOREX.r3.5HG0516130.1">
    <property type="protein sequence ID" value="HORVU.MOREX.r3.5HG0516130.1.CDS1"/>
    <property type="gene ID" value="HORVU.MOREX.r3.5HG0516130"/>
</dbReference>
<keyword evidence="3" id="KW-1185">Reference proteome</keyword>
<organism evidence="2 3">
    <name type="scientific">Hordeum vulgare subsp. vulgare</name>
    <name type="common">Domesticated barley</name>
    <dbReference type="NCBI Taxonomy" id="112509"/>
    <lineage>
        <taxon>Eukaryota</taxon>
        <taxon>Viridiplantae</taxon>
        <taxon>Streptophyta</taxon>
        <taxon>Embryophyta</taxon>
        <taxon>Tracheophyta</taxon>
        <taxon>Spermatophyta</taxon>
        <taxon>Magnoliopsida</taxon>
        <taxon>Liliopsida</taxon>
        <taxon>Poales</taxon>
        <taxon>Poaceae</taxon>
        <taxon>BOP clade</taxon>
        <taxon>Pooideae</taxon>
        <taxon>Triticodae</taxon>
        <taxon>Triticeae</taxon>
        <taxon>Hordeinae</taxon>
        <taxon>Hordeum</taxon>
    </lineage>
</organism>
<feature type="domain" description="RNase H type-1" evidence="1">
    <location>
        <begin position="18"/>
        <end position="95"/>
    </location>
</feature>
<sequence>MITRPKAPPLGFAKVHADAGLSRNHARGAATAVCQDVNGEFMGSSRVVILGINDVVTLEVIAFREALSMTEVLMLRNFIVASDSKQVATDIRGEMESMGI</sequence>
<evidence type="ECO:0000259" key="1">
    <source>
        <dbReference type="Pfam" id="PF13456"/>
    </source>
</evidence>
<dbReference type="SMR" id="A0A8I6Y6N3"/>
<dbReference type="InterPro" id="IPR002156">
    <property type="entry name" value="RNaseH_domain"/>
</dbReference>
<dbReference type="AlphaFoldDB" id="A0A8I6Y6N3"/>
<dbReference type="Gramene" id="HORVU.MOREX.r3.5HG0516130.1">
    <property type="protein sequence ID" value="HORVU.MOREX.r3.5HG0516130.1.CDS1"/>
    <property type="gene ID" value="HORVU.MOREX.r3.5HG0516130"/>
</dbReference>
<name>A0A8I6Y6N3_HORVV</name>
<dbReference type="GO" id="GO:0003676">
    <property type="term" value="F:nucleic acid binding"/>
    <property type="evidence" value="ECO:0007669"/>
    <property type="project" value="InterPro"/>
</dbReference>
<dbReference type="Proteomes" id="UP000011116">
    <property type="component" value="Chromosome 5H"/>
</dbReference>
<dbReference type="Pfam" id="PF13456">
    <property type="entry name" value="RVT_3"/>
    <property type="match status" value="1"/>
</dbReference>